<sequence length="234" mass="26117">MFLICVPGNLCPPESFDALPVDKYVFEWMRQDPVPSLEETALELLKIAMLHDNVVLVGHSTGGLICMQAALLDSSGAIKAMVLVNTGANTNGHKDIKRHVKELSSQPITDVFIDQYIAARVHSMDSINMDILAAFRKYYESLSEPNVRAAKMLQCQVDADLVPELNKINIPTLIIHGVLDRVRPVQFAQEIRSRIPNSKLRIFNCGHCPNIEMQGEFAKEVLKFVFELGDGKVM</sequence>
<dbReference type="Pfam" id="PF12697">
    <property type="entry name" value="Abhydrolase_6"/>
    <property type="match status" value="1"/>
</dbReference>
<gene>
    <name evidence="2" type="ORF">KL928_003836</name>
</gene>
<dbReference type="PANTHER" id="PTHR43689:SF8">
    <property type="entry name" value="ALPHA_BETA-HYDROLASES SUPERFAMILY PROTEIN"/>
    <property type="match status" value="1"/>
</dbReference>
<dbReference type="Proteomes" id="UP001196530">
    <property type="component" value="Unassembled WGS sequence"/>
</dbReference>
<protein>
    <recommendedName>
        <fullName evidence="1">AB hydrolase-1 domain-containing protein</fullName>
    </recommendedName>
</protein>
<name>A0AAN6DDN7_PICAN</name>
<dbReference type="AlphaFoldDB" id="A0AAN6DDN7"/>
<dbReference type="GeneID" id="66127887"/>
<dbReference type="InterPro" id="IPR000073">
    <property type="entry name" value="AB_hydrolase_1"/>
</dbReference>
<dbReference type="InterPro" id="IPR029058">
    <property type="entry name" value="AB_hydrolase_fold"/>
</dbReference>
<proteinExistence type="predicted"/>
<evidence type="ECO:0000313" key="3">
    <source>
        <dbReference type="Proteomes" id="UP001196530"/>
    </source>
</evidence>
<dbReference type="RefSeq" id="XP_043059278.1">
    <property type="nucleotide sequence ID" value="XM_043204467.1"/>
</dbReference>
<organism evidence="2 3">
    <name type="scientific">Pichia angusta</name>
    <name type="common">Yeast</name>
    <name type="synonym">Hansenula polymorpha</name>
    <dbReference type="NCBI Taxonomy" id="870730"/>
    <lineage>
        <taxon>Eukaryota</taxon>
        <taxon>Fungi</taxon>
        <taxon>Dikarya</taxon>
        <taxon>Ascomycota</taxon>
        <taxon>Saccharomycotina</taxon>
        <taxon>Pichiomycetes</taxon>
        <taxon>Pichiales</taxon>
        <taxon>Pichiaceae</taxon>
        <taxon>Ogataea</taxon>
    </lineage>
</organism>
<dbReference type="PANTHER" id="PTHR43689">
    <property type="entry name" value="HYDROLASE"/>
    <property type="match status" value="1"/>
</dbReference>
<evidence type="ECO:0000313" key="2">
    <source>
        <dbReference type="EMBL" id="KAG7817937.1"/>
    </source>
</evidence>
<evidence type="ECO:0000259" key="1">
    <source>
        <dbReference type="Pfam" id="PF12697"/>
    </source>
</evidence>
<feature type="domain" description="AB hydrolase-1" evidence="1">
    <location>
        <begin position="47"/>
        <end position="219"/>
    </location>
</feature>
<reference evidence="2" key="1">
    <citation type="journal article" date="2021" name="G3 (Bethesda)">
        <title>Genomic diversity, chromosomal rearrangements, and interspecies hybridization in the ogataea polymorpha species complex.</title>
        <authorList>
            <person name="Hanson S.J."/>
            <person name="Cinneide E.O."/>
            <person name="Salzberg L.I."/>
            <person name="Wolfe K.H."/>
            <person name="McGowan J."/>
            <person name="Fitzpatrick D.A."/>
            <person name="Matlin K."/>
        </authorList>
    </citation>
    <scope>NUCLEOTIDE SEQUENCE</scope>
    <source>
        <strain evidence="2">61-244</strain>
    </source>
</reference>
<comment type="caution">
    <text evidence="2">The sequence shown here is derived from an EMBL/GenBank/DDBJ whole genome shotgun (WGS) entry which is preliminary data.</text>
</comment>
<dbReference type="Gene3D" id="3.40.50.1820">
    <property type="entry name" value="alpha/beta hydrolase"/>
    <property type="match status" value="1"/>
</dbReference>
<dbReference type="SUPFAM" id="SSF53474">
    <property type="entry name" value="alpha/beta-Hydrolases"/>
    <property type="match status" value="1"/>
</dbReference>
<dbReference type="EMBL" id="JAHLUX010000007">
    <property type="protein sequence ID" value="KAG7817937.1"/>
    <property type="molecule type" value="Genomic_DNA"/>
</dbReference>
<accession>A0AAN6DDN7</accession>